<evidence type="ECO:0000313" key="7">
    <source>
        <dbReference type="EMBL" id="AZF72939.1"/>
    </source>
</evidence>
<dbReference type="EMBL" id="CP033240">
    <property type="protein sequence ID" value="AZF80777.1"/>
    <property type="molecule type" value="Genomic_DNA"/>
</dbReference>
<evidence type="ECO:0000313" key="16">
    <source>
        <dbReference type="Proteomes" id="UP000267993"/>
    </source>
</evidence>
<dbReference type="Pfam" id="PF04967">
    <property type="entry name" value="HTH_10"/>
    <property type="match status" value="1"/>
</dbReference>
<organism evidence="3 13">
    <name type="scientific">Saccharolobus solfataricus</name>
    <name type="common">Sulfolobus solfataricus</name>
    <dbReference type="NCBI Taxonomy" id="2287"/>
    <lineage>
        <taxon>Archaea</taxon>
        <taxon>Thermoproteota</taxon>
        <taxon>Thermoprotei</taxon>
        <taxon>Sulfolobales</taxon>
        <taxon>Sulfolobaceae</taxon>
        <taxon>Saccharolobus</taxon>
    </lineage>
</organism>
<evidence type="ECO:0000313" key="18">
    <source>
        <dbReference type="Proteomes" id="UP000273194"/>
    </source>
</evidence>
<evidence type="ECO:0000313" key="22">
    <source>
        <dbReference type="Proteomes" id="UP000282269"/>
    </source>
</evidence>
<dbReference type="KEGG" id="ssof:SULC_0877"/>
<dbReference type="GeneID" id="7808541"/>
<evidence type="ECO:0000313" key="3">
    <source>
        <dbReference type="EMBL" id="AKA75931.1"/>
    </source>
</evidence>
<dbReference type="PANTHER" id="PTHR34236">
    <property type="entry name" value="DIMETHYL SULFOXIDE REDUCTASE TRANSCRIPTIONAL ACTIVATOR"/>
    <property type="match status" value="1"/>
</dbReference>
<evidence type="ECO:0000313" key="21">
    <source>
        <dbReference type="Proteomes" id="UP000278715"/>
    </source>
</evidence>
<reference evidence="16 17" key="2">
    <citation type="journal article" date="2018" name="Proc. Natl. Acad. Sci. U.S.A.">
        <title>Nonmutational mechanism of inheritance in the Archaeon Sulfolobus solfataricus.</title>
        <authorList>
            <person name="Payne S."/>
            <person name="McCarthy S."/>
            <person name="Johnson T."/>
            <person name="North E."/>
            <person name="Blum P."/>
        </authorList>
    </citation>
    <scope>NUCLEOTIDE SEQUENCE [LARGE SCALE GENOMIC DNA]</scope>
    <source>
        <strain evidence="6 16">SARC-H</strain>
        <strain evidence="7 20">SARC-I</strain>
        <strain evidence="9 21">SARC-N</strain>
        <strain evidence="10 22">SARC-O</strain>
        <strain evidence="11 17">SUL120</strain>
        <strain evidence="5 18">SULG</strain>
        <strain evidence="8 19">SULM</strain>
    </source>
</reference>
<evidence type="ECO:0000313" key="10">
    <source>
        <dbReference type="EMBL" id="AZF80777.1"/>
    </source>
</evidence>
<evidence type="ECO:0000313" key="11">
    <source>
        <dbReference type="EMBL" id="AZF83416.1"/>
    </source>
</evidence>
<dbReference type="EMBL" id="CP033237">
    <property type="protein sequence ID" value="AZF72939.1"/>
    <property type="molecule type" value="Genomic_DNA"/>
</dbReference>
<evidence type="ECO:0000313" key="12">
    <source>
        <dbReference type="EMBL" id="QPG50212.1"/>
    </source>
</evidence>
<dbReference type="Proteomes" id="UP000273443">
    <property type="component" value="Chromosome"/>
</dbReference>
<evidence type="ECO:0000313" key="6">
    <source>
        <dbReference type="EMBL" id="AZF70319.1"/>
    </source>
</evidence>
<proteinExistence type="predicted"/>
<dbReference type="EMBL" id="CP033239">
    <property type="protein sequence ID" value="AZF78171.1"/>
    <property type="molecule type" value="Genomic_DNA"/>
</dbReference>
<reference evidence="3" key="3">
    <citation type="submission" date="2018-10" db="EMBL/GenBank/DDBJ databases">
        <authorList>
            <person name="McCarthy S."/>
            <person name="Gradnigo J."/>
            <person name="Johnson T."/>
            <person name="Payne S."/>
            <person name="Lipzen A."/>
            <person name="Schackwitz W."/>
            <person name="Martin J."/>
            <person name="Moriyama E."/>
            <person name="Blum P."/>
        </authorList>
    </citation>
    <scope>NUCLEOTIDE SEQUENCE</scope>
    <source>
        <strain evidence="2">SARC-B</strain>
        <strain evidence="3">SARC-C</strain>
        <strain evidence="4">SULA</strain>
    </source>
</reference>
<dbReference type="EMBL" id="CP033241">
    <property type="protein sequence ID" value="AZF83416.1"/>
    <property type="molecule type" value="Genomic_DNA"/>
</dbReference>
<dbReference type="Proteomes" id="UP000594632">
    <property type="component" value="Chromosome"/>
</dbReference>
<dbReference type="AlphaFoldDB" id="A0A0E3GUP5"/>
<dbReference type="EMBL" id="CP050869">
    <property type="protein sequence ID" value="QPG50212.1"/>
    <property type="molecule type" value="Genomic_DNA"/>
</dbReference>
<evidence type="ECO:0000313" key="5">
    <source>
        <dbReference type="EMBL" id="AZF67699.1"/>
    </source>
</evidence>
<dbReference type="RefSeq" id="WP_009989122.1">
    <property type="nucleotide sequence ID" value="NZ_CP011055.2"/>
</dbReference>
<dbReference type="Proteomes" id="UP000275843">
    <property type="component" value="Chromosome"/>
</dbReference>
<evidence type="ECO:0000313" key="15">
    <source>
        <dbReference type="Proteomes" id="UP000033106"/>
    </source>
</evidence>
<name>A0A0E3GUP5_SACSO</name>
<dbReference type="Proteomes" id="UP000282269">
    <property type="component" value="Chromosome"/>
</dbReference>
<dbReference type="Proteomes" id="UP000278715">
    <property type="component" value="Chromosome"/>
</dbReference>
<evidence type="ECO:0000313" key="8">
    <source>
        <dbReference type="EMBL" id="AZF75563.1"/>
    </source>
</evidence>
<dbReference type="PATRIC" id="fig|2287.6.peg.928"/>
<dbReference type="Proteomes" id="UP000269431">
    <property type="component" value="Chromosome"/>
</dbReference>
<dbReference type="EMBL" id="CP011057">
    <property type="protein sequence ID" value="AKA78624.1"/>
    <property type="molecule type" value="Genomic_DNA"/>
</dbReference>
<dbReference type="EMBL" id="CP011056">
    <property type="protein sequence ID" value="AKA75931.1"/>
    <property type="molecule type" value="Genomic_DNA"/>
</dbReference>
<dbReference type="Proteomes" id="UP000267993">
    <property type="component" value="Chromosome"/>
</dbReference>
<dbReference type="KEGG" id="ssoa:SULA_0876"/>
<evidence type="ECO:0000313" key="19">
    <source>
        <dbReference type="Proteomes" id="UP000273443"/>
    </source>
</evidence>
<dbReference type="InterPro" id="IPR007050">
    <property type="entry name" value="HTH_bacterioopsin"/>
</dbReference>
<dbReference type="SUPFAM" id="SSF88659">
    <property type="entry name" value="Sigma3 and sigma4 domains of RNA polymerase sigma factors"/>
    <property type="match status" value="1"/>
</dbReference>
<dbReference type="EMBL" id="CP033235">
    <property type="protein sequence ID" value="AZF67699.1"/>
    <property type="molecule type" value="Genomic_DNA"/>
</dbReference>
<evidence type="ECO:0000313" key="23">
    <source>
        <dbReference type="Proteomes" id="UP000594632"/>
    </source>
</evidence>
<evidence type="ECO:0000313" key="9">
    <source>
        <dbReference type="EMBL" id="AZF78171.1"/>
    </source>
</evidence>
<evidence type="ECO:0000313" key="2">
    <source>
        <dbReference type="EMBL" id="AKA73232.1"/>
    </source>
</evidence>
<dbReference type="InterPro" id="IPR013324">
    <property type="entry name" value="RNA_pol_sigma_r3/r4-like"/>
</dbReference>
<dbReference type="EMBL" id="CP011055">
    <property type="protein sequence ID" value="AKA73232.1"/>
    <property type="molecule type" value="Genomic_DNA"/>
</dbReference>
<dbReference type="KEGG" id="ssol:SULB_0878"/>
<evidence type="ECO:0000313" key="20">
    <source>
        <dbReference type="Proteomes" id="UP000275843"/>
    </source>
</evidence>
<accession>A0A0E3GUP5</accession>
<gene>
    <name evidence="12" type="ORF">HFC64_10755</name>
    <name evidence="4" type="ORF">SULA_0876</name>
    <name evidence="2" type="ORF">SULB_0878</name>
    <name evidence="3" type="ORF">SULC_0877</name>
    <name evidence="5" type="ORF">SULG_04275</name>
    <name evidence="6" type="ORF">SULH_04275</name>
    <name evidence="7" type="ORF">SULI_04275</name>
    <name evidence="8" type="ORF">SULM_04275</name>
    <name evidence="9" type="ORF">SULN_04275</name>
    <name evidence="10" type="ORF">SULO_04285</name>
    <name evidence="11" type="ORF">SULZ_04520</name>
</gene>
<dbReference type="Proteomes" id="UP000273194">
    <property type="component" value="Chromosome"/>
</dbReference>
<dbReference type="Proteomes" id="UP000033057">
    <property type="component" value="Chromosome"/>
</dbReference>
<dbReference type="Proteomes" id="UP000033106">
    <property type="component" value="Chromosome"/>
</dbReference>
<dbReference type="EMBL" id="CP033236">
    <property type="protein sequence ID" value="AZF70319.1"/>
    <property type="molecule type" value="Genomic_DNA"/>
</dbReference>
<dbReference type="PANTHER" id="PTHR34236:SF1">
    <property type="entry name" value="DIMETHYL SULFOXIDE REDUCTASE TRANSCRIPTIONAL ACTIVATOR"/>
    <property type="match status" value="1"/>
</dbReference>
<reference evidence="13 14" key="1">
    <citation type="journal article" date="2015" name="Genome Announc.">
        <title>Complete Genome Sequence of Sulfolobus solfataricus Strain 98/2 and Evolved Derivatives.</title>
        <authorList>
            <person name="McCarthy S."/>
            <person name="Gradnigo J."/>
            <person name="Johnson T."/>
            <person name="Payne S."/>
            <person name="Lipzen A."/>
            <person name="Martin J."/>
            <person name="Schackwitz W."/>
            <person name="Moriyama E."/>
            <person name="Blum P."/>
        </authorList>
    </citation>
    <scope>NUCLEOTIDE SEQUENCE [LARGE SCALE GENOMIC DNA]</scope>
    <source>
        <strain evidence="13">98/2 SULC</strain>
        <strain evidence="2">SARC-B</strain>
        <strain evidence="3">SARC-C</strain>
        <strain evidence="4 15">SULA</strain>
        <strain evidence="14">SULB</strain>
    </source>
</reference>
<sequence length="220" mass="25837">MIKSYTIVLSHDDWSRYTERFNEEELYVKVVRRIPSLDGLTENVMGIIYAKDKEFYRQIIRMLSRNETTIDFRIIDEYKNKSNIRAIYASIESLKGRIAERLLKDCRIFSMSETIYEGMERWNVIADSENFIKIIPEVKELTYEFKIIEESSNPLLSVKEELTPKELSILKLAFDKGYFETPKRIGLEELANELGISKPAIMQVLRKAIAKLTEKSIKDF</sequence>
<dbReference type="Proteomes" id="UP000033085">
    <property type="component" value="Chromosome"/>
</dbReference>
<protein>
    <submittedName>
        <fullName evidence="3">Bacterio-opsin activator</fullName>
    </submittedName>
</protein>
<evidence type="ECO:0000313" key="14">
    <source>
        <dbReference type="Proteomes" id="UP000033085"/>
    </source>
</evidence>
<feature type="domain" description="HTH bat-type" evidence="1">
    <location>
        <begin position="162"/>
        <end position="213"/>
    </location>
</feature>
<evidence type="ECO:0000313" key="17">
    <source>
        <dbReference type="Proteomes" id="UP000269431"/>
    </source>
</evidence>
<dbReference type="InterPro" id="IPR036388">
    <property type="entry name" value="WH-like_DNA-bd_sf"/>
</dbReference>
<reference evidence="12 23" key="4">
    <citation type="journal article" date="2020" name="Nat. Commun.">
        <title>The structures of two archaeal type IV pili illuminate evolutionary relationships.</title>
        <authorList>
            <person name="Wang F."/>
            <person name="Baquero D.P."/>
            <person name="Su Z."/>
            <person name="Beltran L.C."/>
            <person name="Prangishvili D."/>
            <person name="Krupovic M."/>
            <person name="Egelman E.H."/>
        </authorList>
    </citation>
    <scope>NUCLEOTIDE SEQUENCE [LARGE SCALE GENOMIC DNA]</scope>
    <source>
        <strain evidence="12 23">POZ149</strain>
    </source>
</reference>
<dbReference type="EMBL" id="CP033238">
    <property type="protein sequence ID" value="AZF75563.1"/>
    <property type="molecule type" value="Genomic_DNA"/>
</dbReference>
<evidence type="ECO:0000259" key="1">
    <source>
        <dbReference type="Pfam" id="PF04967"/>
    </source>
</evidence>
<dbReference type="Gene3D" id="1.10.10.10">
    <property type="entry name" value="Winged helix-like DNA-binding domain superfamily/Winged helix DNA-binding domain"/>
    <property type="match status" value="1"/>
</dbReference>
<dbReference type="OMA" id="YYYRELI"/>
<evidence type="ECO:0000313" key="4">
    <source>
        <dbReference type="EMBL" id="AKA78624.1"/>
    </source>
</evidence>
<evidence type="ECO:0000313" key="13">
    <source>
        <dbReference type="Proteomes" id="UP000033057"/>
    </source>
</evidence>